<dbReference type="Proteomes" id="UP000078492">
    <property type="component" value="Unassembled WGS sequence"/>
</dbReference>
<organism evidence="2 3">
    <name type="scientific">Trachymyrmex cornetzi</name>
    <dbReference type="NCBI Taxonomy" id="471704"/>
    <lineage>
        <taxon>Eukaryota</taxon>
        <taxon>Metazoa</taxon>
        <taxon>Ecdysozoa</taxon>
        <taxon>Arthropoda</taxon>
        <taxon>Hexapoda</taxon>
        <taxon>Insecta</taxon>
        <taxon>Pterygota</taxon>
        <taxon>Neoptera</taxon>
        <taxon>Endopterygota</taxon>
        <taxon>Hymenoptera</taxon>
        <taxon>Apocrita</taxon>
        <taxon>Aculeata</taxon>
        <taxon>Formicoidea</taxon>
        <taxon>Formicidae</taxon>
        <taxon>Myrmicinae</taxon>
        <taxon>Trachymyrmex</taxon>
    </lineage>
</organism>
<dbReference type="InterPro" id="IPR036927">
    <property type="entry name" value="Cyt_c_oxase-like_su1_sf"/>
</dbReference>
<protein>
    <submittedName>
        <fullName evidence="2">Cytochrome c oxidase subunit 1</fullName>
    </submittedName>
</protein>
<keyword evidence="1" id="KW-0472">Membrane</keyword>
<feature type="transmembrane region" description="Helical" evidence="1">
    <location>
        <begin position="20"/>
        <end position="52"/>
    </location>
</feature>
<evidence type="ECO:0000313" key="3">
    <source>
        <dbReference type="Proteomes" id="UP000078492"/>
    </source>
</evidence>
<evidence type="ECO:0000256" key="1">
    <source>
        <dbReference type="SAM" id="Phobius"/>
    </source>
</evidence>
<dbReference type="SUPFAM" id="SSF81442">
    <property type="entry name" value="Cytochrome c oxidase subunit I-like"/>
    <property type="match status" value="1"/>
</dbReference>
<accession>A0A151JPQ2</accession>
<feature type="non-terminal residue" evidence="2">
    <location>
        <position position="1"/>
    </location>
</feature>
<sequence length="55" mass="6307">LYPPLISNIYYRGPSIHLTIISLYIAGISSIMGAINFISTIIYIYIYIYIYIISN</sequence>
<name>A0A151JPQ2_9HYME</name>
<dbReference type="AlphaFoldDB" id="A0A151JPQ2"/>
<keyword evidence="1" id="KW-0812">Transmembrane</keyword>
<keyword evidence="1" id="KW-1133">Transmembrane helix</keyword>
<reference evidence="2 3" key="1">
    <citation type="submission" date="2015-09" db="EMBL/GenBank/DDBJ databases">
        <title>Trachymyrmex cornetzi WGS genome.</title>
        <authorList>
            <person name="Nygaard S."/>
            <person name="Hu H."/>
            <person name="Boomsma J."/>
            <person name="Zhang G."/>
        </authorList>
    </citation>
    <scope>NUCLEOTIDE SEQUENCE [LARGE SCALE GENOMIC DNA]</scope>
    <source>
        <strain evidence="2">Tcor2-1</strain>
        <tissue evidence="2">Whole body</tissue>
    </source>
</reference>
<gene>
    <name evidence="2" type="ORF">ALC57_01961</name>
</gene>
<keyword evidence="3" id="KW-1185">Reference proteome</keyword>
<dbReference type="EMBL" id="KQ978754">
    <property type="protein sequence ID" value="KYN28618.1"/>
    <property type="molecule type" value="Genomic_DNA"/>
</dbReference>
<dbReference type="Gene3D" id="1.20.210.10">
    <property type="entry name" value="Cytochrome c oxidase-like, subunit I domain"/>
    <property type="match status" value="1"/>
</dbReference>
<dbReference type="STRING" id="471704.A0A151JPQ2"/>
<proteinExistence type="predicted"/>
<evidence type="ECO:0000313" key="2">
    <source>
        <dbReference type="EMBL" id="KYN28618.1"/>
    </source>
</evidence>